<name>A0A218NNG5_9ARCH</name>
<keyword evidence="1" id="KW-1133">Transmembrane helix</keyword>
<feature type="domain" description="Glycosyltransferase 2-like" evidence="2">
    <location>
        <begin position="5"/>
        <end position="160"/>
    </location>
</feature>
<evidence type="ECO:0000259" key="2">
    <source>
        <dbReference type="Pfam" id="PF00535"/>
    </source>
</evidence>
<sequence>MSDISIIIPTKDELNVKNILKDIEKNFKKNEIEIIIVDKSKPEIKRKIKDLGFPVIDQISNGYENALVEGFKRAKSPILATIDADGTYLVKDLKSVILELDKGDYDFISGDRSSGLRKMTFYISFGNKFLTKWFNFLYHRKMHDVLSGVFAMKREVFDKIKYDDAFRAGTLFFEIEAVRRGYRIKDIPISYADRVNTKSRITKSKPIYGFFIAFYSIKYARDYRPLVLFGAIGILLIIAGIIVGALVVQNYFATGVLIEVGRALISFMLIVLGFLSIITGLILDMLLEIEKILLKK</sequence>
<dbReference type="KEGG" id="marh:Mia14_0694"/>
<keyword evidence="3" id="KW-0808">Transferase</keyword>
<dbReference type="InterPro" id="IPR001173">
    <property type="entry name" value="Glyco_trans_2-like"/>
</dbReference>
<keyword evidence="4" id="KW-1185">Reference proteome</keyword>
<dbReference type="RefSeq" id="WP_088820257.1">
    <property type="nucleotide sequence ID" value="NZ_CP019964.1"/>
</dbReference>
<dbReference type="EMBL" id="CP019964">
    <property type="protein sequence ID" value="ASI13994.1"/>
    <property type="molecule type" value="Genomic_DNA"/>
</dbReference>
<dbReference type="AlphaFoldDB" id="A0A218NNG5"/>
<dbReference type="GeneID" id="33314247"/>
<dbReference type="Gene3D" id="3.90.550.10">
    <property type="entry name" value="Spore Coat Polysaccharide Biosynthesis Protein SpsA, Chain A"/>
    <property type="match status" value="1"/>
</dbReference>
<dbReference type="GO" id="GO:0016740">
    <property type="term" value="F:transferase activity"/>
    <property type="evidence" value="ECO:0007669"/>
    <property type="project" value="UniProtKB-KW"/>
</dbReference>
<gene>
    <name evidence="3" type="ORF">Mia14_0694</name>
</gene>
<reference evidence="3 4" key="1">
    <citation type="journal article" date="2017" name="Nat. Commun.">
        <title>'ARMAN' archaea depend on association with euryarchaeal host in culture and in situ.</title>
        <authorList>
            <person name="Golyshina O."/>
            <person name="Toshchakov S."/>
            <person name="Makarova K."/>
            <person name="Gavrilov S."/>
            <person name="Korzhenkov A."/>
            <person name="La Cono V."/>
            <person name="Arcadi E."/>
            <person name="Nechitaylo T."/>
            <person name="Ferrer M."/>
            <person name="Kublanov I."/>
            <person name="Wolf Y."/>
            <person name="Yakimov M."/>
            <person name="Golyshin P."/>
            <person name="Slesarev A."/>
            <person name="Kozyavkin S."/>
        </authorList>
    </citation>
    <scope>NUCLEOTIDE SEQUENCE [LARGE SCALE GENOMIC DNA]</scope>
    <source>
        <strain evidence="3 4">Mia14</strain>
    </source>
</reference>
<organism evidence="3 4">
    <name type="scientific">Candidatus Mancarchaeum acidiphilum</name>
    <dbReference type="NCBI Taxonomy" id="1920749"/>
    <lineage>
        <taxon>Archaea</taxon>
        <taxon>Candidatus Micrarchaeota</taxon>
        <taxon>Candidatus Mancarchaeum</taxon>
    </lineage>
</organism>
<dbReference type="InterPro" id="IPR029044">
    <property type="entry name" value="Nucleotide-diphossugar_trans"/>
</dbReference>
<protein>
    <submittedName>
        <fullName evidence="3">Glycosyltransferase</fullName>
    </submittedName>
</protein>
<dbReference type="Pfam" id="PF00535">
    <property type="entry name" value="Glycos_transf_2"/>
    <property type="match status" value="1"/>
</dbReference>
<dbReference type="CDD" id="cd04179">
    <property type="entry name" value="DPM_DPG-synthase_like"/>
    <property type="match status" value="1"/>
</dbReference>
<keyword evidence="1" id="KW-0812">Transmembrane</keyword>
<feature type="transmembrane region" description="Helical" evidence="1">
    <location>
        <begin position="264"/>
        <end position="287"/>
    </location>
</feature>
<keyword evidence="1" id="KW-0472">Membrane</keyword>
<proteinExistence type="predicted"/>
<dbReference type="InterPro" id="IPR050256">
    <property type="entry name" value="Glycosyltransferase_2"/>
</dbReference>
<evidence type="ECO:0000313" key="3">
    <source>
        <dbReference type="EMBL" id="ASI13994.1"/>
    </source>
</evidence>
<dbReference type="PANTHER" id="PTHR48090:SF7">
    <property type="entry name" value="RFBJ PROTEIN"/>
    <property type="match status" value="1"/>
</dbReference>
<dbReference type="PANTHER" id="PTHR48090">
    <property type="entry name" value="UNDECAPRENYL-PHOSPHATE 4-DEOXY-4-FORMAMIDO-L-ARABINOSE TRANSFERASE-RELATED"/>
    <property type="match status" value="1"/>
</dbReference>
<dbReference type="Proteomes" id="UP000197679">
    <property type="component" value="Chromosome"/>
</dbReference>
<dbReference type="OrthoDB" id="103472at2157"/>
<evidence type="ECO:0000313" key="4">
    <source>
        <dbReference type="Proteomes" id="UP000197679"/>
    </source>
</evidence>
<feature type="transmembrane region" description="Helical" evidence="1">
    <location>
        <begin position="226"/>
        <end position="252"/>
    </location>
</feature>
<accession>A0A218NNG5</accession>
<evidence type="ECO:0000256" key="1">
    <source>
        <dbReference type="SAM" id="Phobius"/>
    </source>
</evidence>
<dbReference type="SUPFAM" id="SSF53448">
    <property type="entry name" value="Nucleotide-diphospho-sugar transferases"/>
    <property type="match status" value="1"/>
</dbReference>